<protein>
    <recommendedName>
        <fullName evidence="2">4Fe4S-binding SPASM domain-containing protein</fullName>
    </recommendedName>
</protein>
<dbReference type="AlphaFoldDB" id="A0A381VT53"/>
<feature type="domain" description="4Fe4S-binding SPASM" evidence="2">
    <location>
        <begin position="2"/>
        <end position="68"/>
    </location>
</feature>
<dbReference type="Gene3D" id="3.20.20.70">
    <property type="entry name" value="Aldolase class I"/>
    <property type="match status" value="2"/>
</dbReference>
<comment type="cofactor">
    <cofactor evidence="1">
        <name>[4Fe-4S] cluster</name>
        <dbReference type="ChEBI" id="CHEBI:49883"/>
    </cofactor>
</comment>
<name>A0A381VT53_9ZZZZ</name>
<dbReference type="GO" id="GO:0016491">
    <property type="term" value="F:oxidoreductase activity"/>
    <property type="evidence" value="ECO:0007669"/>
    <property type="project" value="InterPro"/>
</dbReference>
<organism evidence="3">
    <name type="scientific">marine metagenome</name>
    <dbReference type="NCBI Taxonomy" id="408172"/>
    <lineage>
        <taxon>unclassified sequences</taxon>
        <taxon>metagenomes</taxon>
        <taxon>ecological metagenomes</taxon>
    </lineage>
</organism>
<accession>A0A381VT53</accession>
<evidence type="ECO:0000313" key="3">
    <source>
        <dbReference type="EMBL" id="SVA43261.1"/>
    </source>
</evidence>
<dbReference type="InterPro" id="IPR058240">
    <property type="entry name" value="rSAM_sf"/>
</dbReference>
<dbReference type="CDD" id="cd21109">
    <property type="entry name" value="SPASM"/>
    <property type="match status" value="1"/>
</dbReference>
<reference evidence="3" key="1">
    <citation type="submission" date="2018-05" db="EMBL/GenBank/DDBJ databases">
        <authorList>
            <person name="Lanie J.A."/>
            <person name="Ng W.-L."/>
            <person name="Kazmierczak K.M."/>
            <person name="Andrzejewski T.M."/>
            <person name="Davidsen T.M."/>
            <person name="Wayne K.J."/>
            <person name="Tettelin H."/>
            <person name="Glass J.I."/>
            <person name="Rusch D."/>
            <person name="Podicherti R."/>
            <person name="Tsui H.-C.T."/>
            <person name="Winkler M.E."/>
        </authorList>
    </citation>
    <scope>NUCLEOTIDE SEQUENCE</scope>
</reference>
<dbReference type="NCBIfam" id="NF033640">
    <property type="entry name" value="N_Twi_rSAM"/>
    <property type="match status" value="1"/>
</dbReference>
<dbReference type="Pfam" id="PF13186">
    <property type="entry name" value="SPASM"/>
    <property type="match status" value="1"/>
</dbReference>
<dbReference type="EMBL" id="UINC01009657">
    <property type="protein sequence ID" value="SVA43261.1"/>
    <property type="molecule type" value="Genomic_DNA"/>
</dbReference>
<dbReference type="SUPFAM" id="SSF102114">
    <property type="entry name" value="Radical SAM enzymes"/>
    <property type="match status" value="2"/>
</dbReference>
<dbReference type="InterPro" id="IPR023867">
    <property type="entry name" value="Sulphatase_maturase_rSAM"/>
</dbReference>
<evidence type="ECO:0000256" key="1">
    <source>
        <dbReference type="ARBA" id="ARBA00001966"/>
    </source>
</evidence>
<dbReference type="InterPro" id="IPR013785">
    <property type="entry name" value="Aldolase_TIM"/>
</dbReference>
<dbReference type="PANTHER" id="PTHR43273:SF3">
    <property type="entry name" value="ANAEROBIC SULFATASE-MATURATING ENZYME HOMOLOG ASLB-RELATED"/>
    <property type="match status" value="1"/>
</dbReference>
<sequence length="397" mass="47001">MAPWTHMHSWPDGRTFACCQVQPQGTDLDDYGNINEKSIYELWNSKTIKKLRLNMLNERPSNSCKRCYEMEAATSPSLRKQLNKKLRSYFDQVKQTKEDGGHDTPKMAYFDLRFSNLCNMMCRTCSPALSSMLYDEEKAYGKVSKKFLQINDQKNFMNELWPLMDDVKECYWAGGEPLIITEHWDIMNYWVNNGHSKKVTVVYSTNFLNLLYKNQSVFDLWNKFKNVEVVASLDGSYKRAEYIRKGTKWETIVKNRKQMIKDTPNTKFKIGPTVSIMNIWHLPDFHREWLELGLLDKPNKVHWNILTTPEWFNIQVLPKSFKQEVEQKWNKHLQWLEKNYLVKQDDKDAIAGVLRYMNASDKSHLLPSTIEKLKFIDGIRNENWQDVFPELESYINE</sequence>
<dbReference type="PANTHER" id="PTHR43273">
    <property type="entry name" value="ANAEROBIC SULFATASE-MATURATING ENZYME HOMOLOG ASLB-RELATED"/>
    <property type="match status" value="1"/>
</dbReference>
<evidence type="ECO:0000259" key="2">
    <source>
        <dbReference type="Pfam" id="PF13186"/>
    </source>
</evidence>
<gene>
    <name evidence="3" type="ORF">METZ01_LOCUS96115</name>
</gene>
<proteinExistence type="predicted"/>
<dbReference type="InterPro" id="IPR023885">
    <property type="entry name" value="4Fe4S-binding_SPASM_dom"/>
</dbReference>